<dbReference type="Gene3D" id="3.50.50.60">
    <property type="entry name" value="FAD/NAD(P)-binding domain"/>
    <property type="match status" value="1"/>
</dbReference>
<comment type="cofactor">
    <cofactor evidence="1 10">
        <name>FAD</name>
        <dbReference type="ChEBI" id="CHEBI:57692"/>
    </cofactor>
</comment>
<feature type="binding site" evidence="9">
    <location>
        <position position="447"/>
    </location>
    <ligand>
        <name>FAD</name>
        <dbReference type="ChEBI" id="CHEBI:57692"/>
    </ligand>
</feature>
<evidence type="ECO:0000256" key="5">
    <source>
        <dbReference type="ARBA" id="ARBA00045409"/>
    </source>
</evidence>
<dbReference type="GO" id="GO:0008131">
    <property type="term" value="F:primary methylamine oxidase activity"/>
    <property type="evidence" value="ECO:0007669"/>
    <property type="project" value="UniProtKB-ARBA"/>
</dbReference>
<dbReference type="PRINTS" id="PR00757">
    <property type="entry name" value="AMINEOXDASEF"/>
</dbReference>
<comment type="caution">
    <text evidence="11">The sequence shown here is derived from an EMBL/GenBank/DDBJ whole genome shotgun (WGS) entry which is preliminary data.</text>
</comment>
<evidence type="ECO:0000256" key="8">
    <source>
        <dbReference type="ARBA" id="ARBA00049430"/>
    </source>
</evidence>
<keyword evidence="4 10" id="KW-0560">Oxidoreductase</keyword>
<dbReference type="SUPFAM" id="SSF51905">
    <property type="entry name" value="FAD/NAD(P)-binding domain"/>
    <property type="match status" value="1"/>
</dbReference>
<evidence type="ECO:0000256" key="2">
    <source>
        <dbReference type="ARBA" id="ARBA00004362"/>
    </source>
</evidence>
<keyword evidence="10" id="KW-0472">Membrane</keyword>
<evidence type="ECO:0000256" key="10">
    <source>
        <dbReference type="RuleBase" id="RU362067"/>
    </source>
</evidence>
<name>A0A8J1UBR8_OWEFU</name>
<comment type="function">
    <text evidence="5">Catalyzes the oxidative deamination of primary and some secondary amines such as neurotransmitters, and exogenous amines including the tertiary amine, neurotoxin 1-methyl-4-phenyl-1,2,3,6-tetrahydropyridine (MPTP), with concomitant reduction of oxygen to hydrogen peroxide and participates in the metabolism of neuroactive and vasoactive amines in the central nervous system and peripheral tissues. Preferentially degrades benzylamine and phenylethylamine.</text>
</comment>
<evidence type="ECO:0000256" key="1">
    <source>
        <dbReference type="ARBA" id="ARBA00001974"/>
    </source>
</evidence>
<dbReference type="AlphaFoldDB" id="A0A8J1UBR8"/>
<keyword evidence="10" id="KW-0812">Transmembrane</keyword>
<dbReference type="Gene3D" id="1.10.405.10">
    <property type="entry name" value="Guanine Nucleotide Dissociation Inhibitor, domain 1"/>
    <property type="match status" value="1"/>
</dbReference>
<evidence type="ECO:0000256" key="3">
    <source>
        <dbReference type="ARBA" id="ARBA00005995"/>
    </source>
</evidence>
<comment type="catalytic activity">
    <reaction evidence="7">
        <text>benzylamine + O2 + H2O = benzaldehyde + H2O2 + NH4(+)</text>
        <dbReference type="Rhea" id="RHEA:59424"/>
        <dbReference type="ChEBI" id="CHEBI:15377"/>
        <dbReference type="ChEBI" id="CHEBI:15379"/>
        <dbReference type="ChEBI" id="CHEBI:16240"/>
        <dbReference type="ChEBI" id="CHEBI:17169"/>
        <dbReference type="ChEBI" id="CHEBI:28938"/>
        <dbReference type="ChEBI" id="CHEBI:225238"/>
    </reaction>
    <physiologicalReaction direction="left-to-right" evidence="7">
        <dbReference type="Rhea" id="RHEA:59425"/>
    </physiologicalReaction>
</comment>
<dbReference type="PANTHER" id="PTHR43563">
    <property type="entry name" value="AMINE OXIDASE"/>
    <property type="match status" value="1"/>
</dbReference>
<keyword evidence="10" id="KW-0274">FAD</keyword>
<comment type="catalytic activity">
    <reaction evidence="6">
        <text>a secondary aliphatic amine + O2 + H2O = a primary amine + an aldehyde + H2O2</text>
        <dbReference type="Rhea" id="RHEA:26414"/>
        <dbReference type="ChEBI" id="CHEBI:15377"/>
        <dbReference type="ChEBI" id="CHEBI:15379"/>
        <dbReference type="ChEBI" id="CHEBI:16240"/>
        <dbReference type="ChEBI" id="CHEBI:17478"/>
        <dbReference type="ChEBI" id="CHEBI:58855"/>
        <dbReference type="ChEBI" id="CHEBI:65296"/>
        <dbReference type="EC" id="1.4.3.4"/>
    </reaction>
</comment>
<dbReference type="Gene3D" id="6.10.250.130">
    <property type="match status" value="1"/>
</dbReference>
<keyword evidence="10" id="KW-0285">Flavoprotein</keyword>
<evidence type="ECO:0000313" key="11">
    <source>
        <dbReference type="EMBL" id="CAH1781634.1"/>
    </source>
</evidence>
<dbReference type="Pfam" id="PF01593">
    <property type="entry name" value="Amino_oxidase"/>
    <property type="match status" value="1"/>
</dbReference>
<evidence type="ECO:0000256" key="9">
    <source>
        <dbReference type="PIRSR" id="PIRSR601613-1"/>
    </source>
</evidence>
<gene>
    <name evidence="11" type="ORF">OFUS_LOCUS8194</name>
</gene>
<dbReference type="GO" id="GO:0097621">
    <property type="term" value="F:monoamine oxidase activity"/>
    <property type="evidence" value="ECO:0007669"/>
    <property type="project" value="UniProtKB-EC"/>
</dbReference>
<dbReference type="InterPro" id="IPR050703">
    <property type="entry name" value="Flavin_MAO"/>
</dbReference>
<evidence type="ECO:0000256" key="6">
    <source>
        <dbReference type="ARBA" id="ARBA00048448"/>
    </source>
</evidence>
<accession>A0A8J1UBR8</accession>
<dbReference type="Proteomes" id="UP000749559">
    <property type="component" value="Unassembled WGS sequence"/>
</dbReference>
<evidence type="ECO:0000256" key="4">
    <source>
        <dbReference type="ARBA" id="ARBA00023002"/>
    </source>
</evidence>
<evidence type="ECO:0000313" key="12">
    <source>
        <dbReference type="Proteomes" id="UP000749559"/>
    </source>
</evidence>
<reference evidence="11" key="1">
    <citation type="submission" date="2022-03" db="EMBL/GenBank/DDBJ databases">
        <authorList>
            <person name="Martin C."/>
        </authorList>
    </citation>
    <scope>NUCLEOTIDE SEQUENCE</scope>
</reference>
<dbReference type="EC" id="1.4.3.-" evidence="10"/>
<keyword evidence="10" id="KW-1133">Transmembrane helix</keyword>
<dbReference type="InterPro" id="IPR001613">
    <property type="entry name" value="Flavin_amine_oxidase"/>
</dbReference>
<proteinExistence type="inferred from homology"/>
<dbReference type="Gene3D" id="3.90.660.10">
    <property type="match status" value="1"/>
</dbReference>
<feature type="binding site" evidence="9">
    <location>
        <position position="255"/>
    </location>
    <ligand>
        <name>FAD</name>
        <dbReference type="ChEBI" id="CHEBI:57692"/>
    </ligand>
</feature>
<sequence>SVRYFPVYCKGLQLLKMIQNPPIKRVDVVIIGAGFAGLSAAKLLNEVGLDVVLIEARDRLGGRVHTLRDPVIGYTEVGGGYVGPTQRCMQRLAKEFGMEWKIVREVEKTVLSSKTGWQTFKGVPNIYDPIKILDLNNIFQMVEKMSEEIPVEAPWKAPHAEEWDSMTMKEFMDKHCWTEFAKEIFTVSTKGASCAELHEVSLLQFLAGIKSGGGLVRMGSVENGAQERKLIGGLSTLLERMAETLGDKVLLSRPVIRIEQTENIAMVYCENGEMYEGKHVISTIPQGLLNRVRFVPPLPPMKLQLIQRIPMGSVIKTMMFYETAFWRDMNLSGMAMSHDGPVQTTLPDDFAEEENNVPAILGIITANECRDMCDMSKEERKNAICKHYAKLFRCDKFLEPIYYVEKNWMEEEFSGGGYGNVMPPGVLSKYGKYLSEPIGKVYFAGEETATYHSGYMEGAVQSGERAAREILHALGRIPSDEIRQEEPYPGVIPEKPIESSGIERYLPSVGGLLKFLGFFGFIVAAMGIGIGVWKLNDACSK</sequence>
<dbReference type="InterPro" id="IPR036188">
    <property type="entry name" value="FAD/NAD-bd_sf"/>
</dbReference>
<dbReference type="EMBL" id="CAIIXF020000004">
    <property type="protein sequence ID" value="CAH1781634.1"/>
    <property type="molecule type" value="Genomic_DNA"/>
</dbReference>
<dbReference type="SUPFAM" id="SSF54373">
    <property type="entry name" value="FAD-linked reductases, C-terminal domain"/>
    <property type="match status" value="1"/>
</dbReference>
<feature type="binding site" evidence="9">
    <location>
        <begin position="55"/>
        <end position="56"/>
    </location>
    <ligand>
        <name>FAD</name>
        <dbReference type="ChEBI" id="CHEBI:57692"/>
    </ligand>
</feature>
<feature type="non-terminal residue" evidence="11">
    <location>
        <position position="541"/>
    </location>
</feature>
<comment type="subcellular location">
    <subcellularLocation>
        <location evidence="2">Mitochondrion outer membrane</location>
        <topology evidence="2">Single-pass type IV membrane protein</topology>
        <orientation evidence="2">Cytoplasmic side</orientation>
    </subcellularLocation>
</comment>
<dbReference type="GO" id="GO:0005741">
    <property type="term" value="C:mitochondrial outer membrane"/>
    <property type="evidence" value="ECO:0007669"/>
    <property type="project" value="UniProtKB-SubCell"/>
</dbReference>
<evidence type="ECO:0000256" key="7">
    <source>
        <dbReference type="ARBA" id="ARBA00049354"/>
    </source>
</evidence>
<dbReference type="PANTHER" id="PTHR43563:SF1">
    <property type="entry name" value="AMINE OXIDASE [FLAVIN-CONTAINING] B"/>
    <property type="match status" value="1"/>
</dbReference>
<dbReference type="OrthoDB" id="7777654at2759"/>
<comment type="similarity">
    <text evidence="3 10">Belongs to the flavin monoamine oxidase family.</text>
</comment>
<dbReference type="InterPro" id="IPR002937">
    <property type="entry name" value="Amino_oxidase"/>
</dbReference>
<feature type="transmembrane region" description="Helical" evidence="10">
    <location>
        <begin position="512"/>
        <end position="533"/>
    </location>
</feature>
<protein>
    <recommendedName>
        <fullName evidence="10">Amine oxidase</fullName>
        <ecNumber evidence="10">1.4.3.-</ecNumber>
    </recommendedName>
</protein>
<organism evidence="11 12">
    <name type="scientific">Owenia fusiformis</name>
    <name type="common">Polychaete worm</name>
    <dbReference type="NCBI Taxonomy" id="6347"/>
    <lineage>
        <taxon>Eukaryota</taxon>
        <taxon>Metazoa</taxon>
        <taxon>Spiralia</taxon>
        <taxon>Lophotrochozoa</taxon>
        <taxon>Annelida</taxon>
        <taxon>Polychaeta</taxon>
        <taxon>Sedentaria</taxon>
        <taxon>Canalipalpata</taxon>
        <taxon>Sabellida</taxon>
        <taxon>Oweniida</taxon>
        <taxon>Oweniidae</taxon>
        <taxon>Owenia</taxon>
    </lineage>
</organism>
<keyword evidence="12" id="KW-1185">Reference proteome</keyword>
<comment type="catalytic activity">
    <reaction evidence="8">
        <text>N-acetylputrescine + O2 + H2O = 4-acetamidobutanal + H2O2 + NH4(+)</text>
        <dbReference type="Rhea" id="RHEA:70283"/>
        <dbReference type="ChEBI" id="CHEBI:7386"/>
        <dbReference type="ChEBI" id="CHEBI:15377"/>
        <dbReference type="ChEBI" id="CHEBI:15379"/>
        <dbReference type="ChEBI" id="CHEBI:16240"/>
        <dbReference type="ChEBI" id="CHEBI:28938"/>
        <dbReference type="ChEBI" id="CHEBI:58263"/>
    </reaction>
    <physiologicalReaction direction="left-to-right" evidence="8">
        <dbReference type="Rhea" id="RHEA:70284"/>
    </physiologicalReaction>
</comment>